<reference evidence="1 2" key="1">
    <citation type="journal article" date="2015" name="Mol. Plant Microbe Interact.">
        <title>Genome, transcriptome, and functional analyses of Penicillium expansum provide new insights into secondary metabolism and pathogenicity.</title>
        <authorList>
            <person name="Ballester A.R."/>
            <person name="Marcet-Houben M."/>
            <person name="Levin E."/>
            <person name="Sela N."/>
            <person name="Selma-Lazaro C."/>
            <person name="Carmona L."/>
            <person name="Wisniewski M."/>
            <person name="Droby S."/>
            <person name="Gonzalez-Candelas L."/>
            <person name="Gabaldon T."/>
        </authorList>
    </citation>
    <scope>NUCLEOTIDE SEQUENCE [LARGE SCALE GENOMIC DNA]</scope>
    <source>
        <strain evidence="1 2">PHI-1</strain>
    </source>
</reference>
<protein>
    <submittedName>
        <fullName evidence="1">Uncharacterized protein</fullName>
    </submittedName>
</protein>
<keyword evidence="2" id="KW-1185">Reference proteome</keyword>
<proteinExistence type="predicted"/>
<comment type="caution">
    <text evidence="1">The sequence shown here is derived from an EMBL/GenBank/DDBJ whole genome shotgun (WGS) entry which is preliminary data.</text>
</comment>
<evidence type="ECO:0000313" key="1">
    <source>
        <dbReference type="EMBL" id="KGO70906.1"/>
    </source>
</evidence>
<organism evidence="1 2">
    <name type="scientific">Penicillium italicum</name>
    <name type="common">Blue mold</name>
    <dbReference type="NCBI Taxonomy" id="40296"/>
    <lineage>
        <taxon>Eukaryota</taxon>
        <taxon>Fungi</taxon>
        <taxon>Dikarya</taxon>
        <taxon>Ascomycota</taxon>
        <taxon>Pezizomycotina</taxon>
        <taxon>Eurotiomycetes</taxon>
        <taxon>Eurotiomycetidae</taxon>
        <taxon>Eurotiales</taxon>
        <taxon>Aspergillaceae</taxon>
        <taxon>Penicillium</taxon>
    </lineage>
</organism>
<sequence>MPLGPPNLGRNVFSTFGFHLKALYYELLVIQPLALHINLGFRWHLFDRANGFFLPCPYFLSLSLYTTPCLSMLYLNCGFLSFVSAFLRFCTDVCNVSKCHVAL</sequence>
<accession>A0A0A2KVI7</accession>
<name>A0A0A2KVI7_PENIT</name>
<dbReference type="Proteomes" id="UP000030104">
    <property type="component" value="Unassembled WGS sequence"/>
</dbReference>
<dbReference type="EMBL" id="JQGA01000986">
    <property type="protein sequence ID" value="KGO70906.1"/>
    <property type="molecule type" value="Genomic_DNA"/>
</dbReference>
<evidence type="ECO:0000313" key="2">
    <source>
        <dbReference type="Proteomes" id="UP000030104"/>
    </source>
</evidence>
<gene>
    <name evidence="1" type="ORF">PITC_065870</name>
</gene>
<dbReference type="HOGENOM" id="CLU_2264631_0_0_1"/>
<dbReference type="AlphaFoldDB" id="A0A0A2KVI7"/>